<evidence type="ECO:0000259" key="1">
    <source>
        <dbReference type="PROSITE" id="PS51186"/>
    </source>
</evidence>
<dbReference type="RefSeq" id="WP_317487674.1">
    <property type="nucleotide sequence ID" value="NZ_CP136051.1"/>
</dbReference>
<dbReference type="SUPFAM" id="SSF55729">
    <property type="entry name" value="Acyl-CoA N-acyltransferases (Nat)"/>
    <property type="match status" value="1"/>
</dbReference>
<gene>
    <name evidence="2" type="ORF">RT717_17475</name>
</gene>
<proteinExistence type="predicted"/>
<reference evidence="2 3" key="1">
    <citation type="journal article" date="2023" name="Microbiol. Resour. Announc.">
        <title>Complete Genome Sequence of Imperialibacter roseus strain P4T.</title>
        <authorList>
            <person name="Tizabi D.R."/>
            <person name="Bachvaroff T."/>
            <person name="Hill R.T."/>
        </authorList>
    </citation>
    <scope>NUCLEOTIDE SEQUENCE [LARGE SCALE GENOMIC DNA]</scope>
    <source>
        <strain evidence="2 3">P4T</strain>
    </source>
</reference>
<dbReference type="InterPro" id="IPR000182">
    <property type="entry name" value="GNAT_dom"/>
</dbReference>
<dbReference type="EMBL" id="CP136051">
    <property type="protein sequence ID" value="WOK04876.1"/>
    <property type="molecule type" value="Genomic_DNA"/>
</dbReference>
<organism evidence="2 3">
    <name type="scientific">Imperialibacter roseus</name>
    <dbReference type="NCBI Taxonomy" id="1324217"/>
    <lineage>
        <taxon>Bacteria</taxon>
        <taxon>Pseudomonadati</taxon>
        <taxon>Bacteroidota</taxon>
        <taxon>Cytophagia</taxon>
        <taxon>Cytophagales</taxon>
        <taxon>Flammeovirgaceae</taxon>
        <taxon>Imperialibacter</taxon>
    </lineage>
</organism>
<dbReference type="PROSITE" id="PS51186">
    <property type="entry name" value="GNAT"/>
    <property type="match status" value="1"/>
</dbReference>
<protein>
    <submittedName>
        <fullName evidence="2">GNAT family N-acetyltransferase</fullName>
    </submittedName>
</protein>
<feature type="domain" description="N-acetyltransferase" evidence="1">
    <location>
        <begin position="3"/>
        <end position="150"/>
    </location>
</feature>
<name>A0ABZ0IJK8_9BACT</name>
<keyword evidence="3" id="KW-1185">Reference proteome</keyword>
<dbReference type="InterPro" id="IPR016181">
    <property type="entry name" value="Acyl_CoA_acyltransferase"/>
</dbReference>
<dbReference type="Proteomes" id="UP001302349">
    <property type="component" value="Chromosome"/>
</dbReference>
<accession>A0ABZ0IJK8</accession>
<evidence type="ECO:0000313" key="3">
    <source>
        <dbReference type="Proteomes" id="UP001302349"/>
    </source>
</evidence>
<sequence>MNLTIREASLGDAKIIIDFQIKMAWETEKLNLDRAVVEKGVISVFNDPNKGTYFVAEGEGKIVASLLITFEWSDWRNSTVWWIQSVFVIEESRGKGVFKKMYQFLSDKVKRIPSLAGLRLYVDKTNTSAQGVYSKLGMNGDHYQLYEWLK</sequence>
<dbReference type="Gene3D" id="3.40.630.30">
    <property type="match status" value="1"/>
</dbReference>
<dbReference type="CDD" id="cd04301">
    <property type="entry name" value="NAT_SF"/>
    <property type="match status" value="1"/>
</dbReference>
<evidence type="ECO:0000313" key="2">
    <source>
        <dbReference type="EMBL" id="WOK04876.1"/>
    </source>
</evidence>
<dbReference type="Pfam" id="PF00583">
    <property type="entry name" value="Acetyltransf_1"/>
    <property type="match status" value="1"/>
</dbReference>